<sequence length="73" mass="7147">FSSSSTGISLAVSILGISDNLDNFNICANIPLVTLADIPAIVLAGILAVITVGVLVAVSAVVLAVVAGDMPVA</sequence>
<organism evidence="1 2">
    <name type="scientific">Cetraspora pellucida</name>
    <dbReference type="NCBI Taxonomy" id="1433469"/>
    <lineage>
        <taxon>Eukaryota</taxon>
        <taxon>Fungi</taxon>
        <taxon>Fungi incertae sedis</taxon>
        <taxon>Mucoromycota</taxon>
        <taxon>Glomeromycotina</taxon>
        <taxon>Glomeromycetes</taxon>
        <taxon>Diversisporales</taxon>
        <taxon>Gigasporaceae</taxon>
        <taxon>Cetraspora</taxon>
    </lineage>
</organism>
<feature type="non-terminal residue" evidence="1">
    <location>
        <position position="1"/>
    </location>
</feature>
<accession>A0ACA9PT09</accession>
<dbReference type="EMBL" id="CAJVPW010028939">
    <property type="protein sequence ID" value="CAG8719720.1"/>
    <property type="molecule type" value="Genomic_DNA"/>
</dbReference>
<dbReference type="Proteomes" id="UP000789366">
    <property type="component" value="Unassembled WGS sequence"/>
</dbReference>
<keyword evidence="2" id="KW-1185">Reference proteome</keyword>
<name>A0ACA9PT09_9GLOM</name>
<comment type="caution">
    <text evidence="1">The sequence shown here is derived from an EMBL/GenBank/DDBJ whole genome shotgun (WGS) entry which is preliminary data.</text>
</comment>
<evidence type="ECO:0000313" key="1">
    <source>
        <dbReference type="EMBL" id="CAG8719720.1"/>
    </source>
</evidence>
<evidence type="ECO:0000313" key="2">
    <source>
        <dbReference type="Proteomes" id="UP000789366"/>
    </source>
</evidence>
<reference evidence="1" key="1">
    <citation type="submission" date="2021-06" db="EMBL/GenBank/DDBJ databases">
        <authorList>
            <person name="Kallberg Y."/>
            <person name="Tangrot J."/>
            <person name="Rosling A."/>
        </authorList>
    </citation>
    <scope>NUCLEOTIDE SEQUENCE</scope>
    <source>
        <strain evidence="1">28 12/20/2015</strain>
    </source>
</reference>
<proteinExistence type="predicted"/>
<gene>
    <name evidence="1" type="ORF">SPELUC_LOCUS12349</name>
</gene>
<feature type="non-terminal residue" evidence="1">
    <location>
        <position position="73"/>
    </location>
</feature>
<protein>
    <submittedName>
        <fullName evidence="1">5558_t:CDS:1</fullName>
    </submittedName>
</protein>